<sequence>MAHSTSSLPSFFNPTASFTLAIKDTYSPKLSTNTIVAEPLHSLPQTNAADSASESMEFVEAQLERGE</sequence>
<evidence type="ECO:0000313" key="3">
    <source>
        <dbReference type="Proteomes" id="UP000634136"/>
    </source>
</evidence>
<protein>
    <submittedName>
        <fullName evidence="2">Uncharacterized protein</fullName>
    </submittedName>
</protein>
<proteinExistence type="predicted"/>
<comment type="caution">
    <text evidence="2">The sequence shown here is derived from an EMBL/GenBank/DDBJ whole genome shotgun (WGS) entry which is preliminary data.</text>
</comment>
<dbReference type="AlphaFoldDB" id="A0A834X984"/>
<name>A0A834X984_9FABA</name>
<evidence type="ECO:0000256" key="1">
    <source>
        <dbReference type="SAM" id="MobiDB-lite"/>
    </source>
</evidence>
<dbReference type="EMBL" id="JAAIUW010000003">
    <property type="protein sequence ID" value="KAF7839839.1"/>
    <property type="molecule type" value="Genomic_DNA"/>
</dbReference>
<evidence type="ECO:0000313" key="2">
    <source>
        <dbReference type="EMBL" id="KAF7839839.1"/>
    </source>
</evidence>
<keyword evidence="3" id="KW-1185">Reference proteome</keyword>
<feature type="compositionally biased region" description="Polar residues" evidence="1">
    <location>
        <begin position="45"/>
        <end position="54"/>
    </location>
</feature>
<accession>A0A834X984</accession>
<dbReference type="Proteomes" id="UP000634136">
    <property type="component" value="Unassembled WGS sequence"/>
</dbReference>
<reference evidence="2" key="1">
    <citation type="submission" date="2020-09" db="EMBL/GenBank/DDBJ databases">
        <title>Genome-Enabled Discovery of Anthraquinone Biosynthesis in Senna tora.</title>
        <authorList>
            <person name="Kang S.-H."/>
            <person name="Pandey R.P."/>
            <person name="Lee C.-M."/>
            <person name="Sim J.-S."/>
            <person name="Jeong J.-T."/>
            <person name="Choi B.-S."/>
            <person name="Jung M."/>
            <person name="Ginzburg D."/>
            <person name="Zhao K."/>
            <person name="Won S.Y."/>
            <person name="Oh T.-J."/>
            <person name="Yu Y."/>
            <person name="Kim N.-H."/>
            <person name="Lee O.R."/>
            <person name="Lee T.-H."/>
            <person name="Bashyal P."/>
            <person name="Kim T.-S."/>
            <person name="Lee W.-H."/>
            <person name="Kawkins C."/>
            <person name="Kim C.-K."/>
            <person name="Kim J.S."/>
            <person name="Ahn B.O."/>
            <person name="Rhee S.Y."/>
            <person name="Sohng J.K."/>
        </authorList>
    </citation>
    <scope>NUCLEOTIDE SEQUENCE</scope>
    <source>
        <tissue evidence="2">Leaf</tissue>
    </source>
</reference>
<feature type="region of interest" description="Disordered" evidence="1">
    <location>
        <begin position="45"/>
        <end position="67"/>
    </location>
</feature>
<organism evidence="2 3">
    <name type="scientific">Senna tora</name>
    <dbReference type="NCBI Taxonomy" id="362788"/>
    <lineage>
        <taxon>Eukaryota</taxon>
        <taxon>Viridiplantae</taxon>
        <taxon>Streptophyta</taxon>
        <taxon>Embryophyta</taxon>
        <taxon>Tracheophyta</taxon>
        <taxon>Spermatophyta</taxon>
        <taxon>Magnoliopsida</taxon>
        <taxon>eudicotyledons</taxon>
        <taxon>Gunneridae</taxon>
        <taxon>Pentapetalae</taxon>
        <taxon>rosids</taxon>
        <taxon>fabids</taxon>
        <taxon>Fabales</taxon>
        <taxon>Fabaceae</taxon>
        <taxon>Caesalpinioideae</taxon>
        <taxon>Cassia clade</taxon>
        <taxon>Senna</taxon>
    </lineage>
</organism>
<gene>
    <name evidence="2" type="ORF">G2W53_008321</name>
</gene>